<evidence type="ECO:0000256" key="6">
    <source>
        <dbReference type="SAM" id="SignalP"/>
    </source>
</evidence>
<evidence type="ECO:0000256" key="5">
    <source>
        <dbReference type="ARBA" id="ARBA00023285"/>
    </source>
</evidence>
<comment type="caution">
    <text evidence="8">The sequence shown here is derived from an EMBL/GenBank/DDBJ whole genome shotgun (WGS) entry which is preliminary data.</text>
</comment>
<evidence type="ECO:0000259" key="7">
    <source>
        <dbReference type="Pfam" id="PF07687"/>
    </source>
</evidence>
<dbReference type="EMBL" id="LNYX01000013">
    <property type="protein sequence ID" value="KTD64531.1"/>
    <property type="molecule type" value="Genomic_DNA"/>
</dbReference>
<feature type="signal peptide" evidence="6">
    <location>
        <begin position="1"/>
        <end position="27"/>
    </location>
</feature>
<keyword evidence="8" id="KW-0121">Carboxypeptidase</keyword>
<keyword evidence="3" id="KW-0378">Hydrolase</keyword>
<dbReference type="PATRIC" id="fig|452.5.peg.1478"/>
<dbReference type="PANTHER" id="PTHR43808:SF32">
    <property type="entry name" value="ARGE_DAPE-RELATED DEACYLASE"/>
    <property type="match status" value="1"/>
</dbReference>
<keyword evidence="2" id="KW-0479">Metal-binding</keyword>
<keyword evidence="4" id="KW-0862">Zinc</keyword>
<dbReference type="Proteomes" id="UP000054877">
    <property type="component" value="Unassembled WGS sequence"/>
</dbReference>
<dbReference type="InterPro" id="IPR001261">
    <property type="entry name" value="ArgE/DapE_CS"/>
</dbReference>
<dbReference type="InterPro" id="IPR036264">
    <property type="entry name" value="Bact_exopeptidase_dim_dom"/>
</dbReference>
<dbReference type="PANTHER" id="PTHR43808">
    <property type="entry name" value="ACETYLORNITHINE DEACETYLASE"/>
    <property type="match status" value="1"/>
</dbReference>
<organism evidence="8 9">
    <name type="scientific">Legionella spiritensis</name>
    <dbReference type="NCBI Taxonomy" id="452"/>
    <lineage>
        <taxon>Bacteria</taxon>
        <taxon>Pseudomonadati</taxon>
        <taxon>Pseudomonadota</taxon>
        <taxon>Gammaproteobacteria</taxon>
        <taxon>Legionellales</taxon>
        <taxon>Legionellaceae</taxon>
        <taxon>Legionella</taxon>
    </lineage>
</organism>
<dbReference type="Gene3D" id="3.30.70.360">
    <property type="match status" value="1"/>
</dbReference>
<dbReference type="InterPro" id="IPR011650">
    <property type="entry name" value="Peptidase_M20_dimer"/>
</dbReference>
<dbReference type="GO" id="GO:0046872">
    <property type="term" value="F:metal ion binding"/>
    <property type="evidence" value="ECO:0007669"/>
    <property type="project" value="UniProtKB-KW"/>
</dbReference>
<protein>
    <submittedName>
        <fullName evidence="8">Carboxypeptidase G2</fullName>
    </submittedName>
</protein>
<dbReference type="Gene3D" id="3.40.630.10">
    <property type="entry name" value="Zn peptidases"/>
    <property type="match status" value="1"/>
</dbReference>
<evidence type="ECO:0000256" key="2">
    <source>
        <dbReference type="ARBA" id="ARBA00022723"/>
    </source>
</evidence>
<dbReference type="SUPFAM" id="SSF55031">
    <property type="entry name" value="Bacterial exopeptidase dimerisation domain"/>
    <property type="match status" value="1"/>
</dbReference>
<dbReference type="STRING" id="452.Lspi_1338"/>
<dbReference type="InterPro" id="IPR050072">
    <property type="entry name" value="Peptidase_M20A"/>
</dbReference>
<feature type="chain" id="PRO_5006918378" evidence="6">
    <location>
        <begin position="28"/>
        <end position="436"/>
    </location>
</feature>
<accession>A0A0W0Z6Q3</accession>
<dbReference type="Pfam" id="PF01546">
    <property type="entry name" value="Peptidase_M20"/>
    <property type="match status" value="1"/>
</dbReference>
<gene>
    <name evidence="8" type="primary">cpg2_2</name>
    <name evidence="8" type="ORF">Lspi_1338</name>
</gene>
<dbReference type="AlphaFoldDB" id="A0A0W0Z6Q3"/>
<keyword evidence="8" id="KW-0645">Protease</keyword>
<evidence type="ECO:0000313" key="8">
    <source>
        <dbReference type="EMBL" id="KTD64531.1"/>
    </source>
</evidence>
<evidence type="ECO:0000256" key="4">
    <source>
        <dbReference type="ARBA" id="ARBA00022833"/>
    </source>
</evidence>
<dbReference type="SUPFAM" id="SSF53187">
    <property type="entry name" value="Zn-dependent exopeptidases"/>
    <property type="match status" value="1"/>
</dbReference>
<dbReference type="PROSITE" id="PS00758">
    <property type="entry name" value="ARGE_DAPE_CPG2_1"/>
    <property type="match status" value="1"/>
</dbReference>
<comment type="cofactor">
    <cofactor evidence="1">
        <name>Zn(2+)</name>
        <dbReference type="ChEBI" id="CHEBI:29105"/>
    </cofactor>
</comment>
<evidence type="ECO:0000256" key="3">
    <source>
        <dbReference type="ARBA" id="ARBA00022801"/>
    </source>
</evidence>
<evidence type="ECO:0000313" key="9">
    <source>
        <dbReference type="Proteomes" id="UP000054877"/>
    </source>
</evidence>
<keyword evidence="9" id="KW-1185">Reference proteome</keyword>
<feature type="domain" description="Peptidase M20 dimerisation" evidence="7">
    <location>
        <begin position="219"/>
        <end position="336"/>
    </location>
</feature>
<sequence length="436" mass="46797">MNMTNNKPALFLFLSVLLPGFLPAAQAAELTAIEQEITKTVTEQASRQLSLLEQLVDINSGTDNKAGIHQVGEQLRTELKQLGFSTQWVNPPASMKRAGSLVATRQGSKGKKILLIGHLDTVFSANNPFQQFVRHNNELATGPGVIDNKGGDVVMLYALKALHKAHALDDATITIVLSGDEEDAGKPVATSRKSLIDAAKQSDVALDFEWSLSADTATIARRGVSGWLLKTSGKDAHSSEIFQNSGGYGAIFEINRILNDMRNELSTETYLSFNPGLILGGDKTKFDSIQGTASGRKNIIAKVAIAEGDLRFISDQQRAKAEQRIAAIVNNHLPETTASIQFEEGIPAMPPTAKNQELLNLYSQISNDLGYGPVKPLDPGLRGAGDISYVASLVDASLAGLGPIGTGAHSVKEKLQVSSLTMQTQRAALLIYRLIN</sequence>
<evidence type="ECO:0000256" key="1">
    <source>
        <dbReference type="ARBA" id="ARBA00001947"/>
    </source>
</evidence>
<reference evidence="8 9" key="1">
    <citation type="submission" date="2015-11" db="EMBL/GenBank/DDBJ databases">
        <title>Genomic analysis of 38 Legionella species identifies large and diverse effector repertoires.</title>
        <authorList>
            <person name="Burstein D."/>
            <person name="Amaro F."/>
            <person name="Zusman T."/>
            <person name="Lifshitz Z."/>
            <person name="Cohen O."/>
            <person name="Gilbert J.A."/>
            <person name="Pupko T."/>
            <person name="Shuman H.A."/>
            <person name="Segal G."/>
        </authorList>
    </citation>
    <scope>NUCLEOTIDE SEQUENCE [LARGE SCALE GENOMIC DNA]</scope>
    <source>
        <strain evidence="8 9">Mt.St.Helens-9</strain>
    </source>
</reference>
<keyword evidence="6" id="KW-0732">Signal</keyword>
<keyword evidence="5" id="KW-0170">Cobalt</keyword>
<name>A0A0W0Z6Q3_LEGSP</name>
<proteinExistence type="predicted"/>
<dbReference type="Pfam" id="PF07687">
    <property type="entry name" value="M20_dimer"/>
    <property type="match status" value="1"/>
</dbReference>
<dbReference type="InterPro" id="IPR002933">
    <property type="entry name" value="Peptidase_M20"/>
</dbReference>
<dbReference type="GO" id="GO:0004180">
    <property type="term" value="F:carboxypeptidase activity"/>
    <property type="evidence" value="ECO:0007669"/>
    <property type="project" value="UniProtKB-KW"/>
</dbReference>